<organism evidence="1 2">
    <name type="scientific">Aequoribacter fuscus</name>
    <dbReference type="NCBI Taxonomy" id="2518989"/>
    <lineage>
        <taxon>Bacteria</taxon>
        <taxon>Pseudomonadati</taxon>
        <taxon>Pseudomonadota</taxon>
        <taxon>Gammaproteobacteria</taxon>
        <taxon>Cellvibrionales</taxon>
        <taxon>Halieaceae</taxon>
        <taxon>Aequoribacter</taxon>
    </lineage>
</organism>
<dbReference type="eggNOG" id="ENOG5032U7S">
    <property type="taxonomic scope" value="Bacteria"/>
</dbReference>
<accession>F3L0J2</accession>
<protein>
    <submittedName>
        <fullName evidence="1">Phenol hydroxylase conserved region</fullName>
    </submittedName>
</protein>
<evidence type="ECO:0000313" key="1">
    <source>
        <dbReference type="EMBL" id="EGG30145.1"/>
    </source>
</evidence>
<dbReference type="RefSeq" id="WP_009575212.1">
    <property type="nucleotide sequence ID" value="NZ_AEIG01000022.1"/>
</dbReference>
<comment type="caution">
    <text evidence="1">The sequence shown here is derived from an EMBL/GenBank/DDBJ whole genome shotgun (WGS) entry which is preliminary data.</text>
</comment>
<name>F3L0J2_9GAMM</name>
<reference evidence="1 2" key="1">
    <citation type="journal article" date="2011" name="J. Bacteriol.">
        <title>Genome sequence of strain IMCC3088, a proteorhodopsin-containing marine bacterium belonging to the OM60/NOR5 clade.</title>
        <authorList>
            <person name="Jang Y."/>
            <person name="Oh H.M."/>
            <person name="Kang I."/>
            <person name="Lee K."/>
            <person name="Yang S.J."/>
            <person name="Cho J.C."/>
        </authorList>
    </citation>
    <scope>NUCLEOTIDE SEQUENCE [LARGE SCALE GENOMIC DNA]</scope>
    <source>
        <strain evidence="1 2">IMCC3088</strain>
    </source>
</reference>
<dbReference type="GO" id="GO:0018662">
    <property type="term" value="F:phenol 2-monooxygenase activity"/>
    <property type="evidence" value="ECO:0007669"/>
    <property type="project" value="InterPro"/>
</dbReference>
<dbReference type="OrthoDB" id="5343663at2"/>
<sequence length="120" mass="13837">MATQALRADYHGDRKDTEDKFHGAILVYINWDKHLFFYSAKAFPLDPNMPFAAVLEHVIGTHFCQHPEYKNINWDSVEWTLNNEPFTPVMEKSLAENGFDHKCLLRFKTAETSSFEAAGI</sequence>
<dbReference type="Proteomes" id="UP000005615">
    <property type="component" value="Unassembled WGS sequence"/>
</dbReference>
<dbReference type="EMBL" id="AEIG01000022">
    <property type="protein sequence ID" value="EGG30145.1"/>
    <property type="molecule type" value="Genomic_DNA"/>
</dbReference>
<dbReference type="InterPro" id="IPR043010">
    <property type="entry name" value="Phenol_hydroxylase_sf"/>
</dbReference>
<dbReference type="Pfam" id="PF04663">
    <property type="entry name" value="Phenol_monoox"/>
    <property type="match status" value="1"/>
</dbReference>
<dbReference type="AlphaFoldDB" id="F3L0J2"/>
<dbReference type="STRING" id="2518989.IMCC3088_928"/>
<dbReference type="Gene3D" id="3.10.20.560">
    <property type="entry name" value="Phenol hydroxylase"/>
    <property type="match status" value="1"/>
</dbReference>
<proteinExistence type="predicted"/>
<gene>
    <name evidence="1" type="ORF">IMCC3088_928</name>
</gene>
<dbReference type="InterPro" id="IPR006756">
    <property type="entry name" value="Phenol_hydroxylase"/>
</dbReference>
<evidence type="ECO:0000313" key="2">
    <source>
        <dbReference type="Proteomes" id="UP000005615"/>
    </source>
</evidence>
<keyword evidence="2" id="KW-1185">Reference proteome</keyword>